<evidence type="ECO:0000256" key="2">
    <source>
        <dbReference type="ARBA" id="ARBA00022723"/>
    </source>
</evidence>
<reference evidence="5 6" key="1">
    <citation type="submission" date="2017-06" db="EMBL/GenBank/DDBJ databases">
        <title>Sequencing and comparative analysis of myxobacterial genomes.</title>
        <authorList>
            <person name="Rupp O."/>
            <person name="Goesmann A."/>
            <person name="Sogaard-Andersen L."/>
        </authorList>
    </citation>
    <scope>NUCLEOTIDE SEQUENCE [LARGE SCALE GENOMIC DNA]</scope>
    <source>
        <strain evidence="5 6">DSM 52655</strain>
    </source>
</reference>
<evidence type="ECO:0000313" key="6">
    <source>
        <dbReference type="Proteomes" id="UP000217257"/>
    </source>
</evidence>
<comment type="similarity">
    <text evidence="4">Belongs to the HypA/HybF family.</text>
</comment>
<dbReference type="Gene3D" id="3.30.2320.80">
    <property type="match status" value="1"/>
</dbReference>
<feature type="binding site" evidence="4">
    <location>
        <position position="76"/>
    </location>
    <ligand>
        <name>Zn(2+)</name>
        <dbReference type="ChEBI" id="CHEBI:29105"/>
    </ligand>
</feature>
<feature type="binding site" evidence="4">
    <location>
        <position position="73"/>
    </location>
    <ligand>
        <name>Zn(2+)</name>
        <dbReference type="ChEBI" id="CHEBI:29105"/>
    </ligand>
</feature>
<evidence type="ECO:0000256" key="4">
    <source>
        <dbReference type="HAMAP-Rule" id="MF_00213"/>
    </source>
</evidence>
<sequence>MHESTLARWVLKTVLQHSLSERASRVRVVRGWVAETESLSAESLSFHFAAHARGTSAEGARLQLELIHVEARCRACDRTYAPEHHLLLCPGCGSTDGELLGRTGLAVTAIEVE</sequence>
<dbReference type="InterPro" id="IPR000688">
    <property type="entry name" value="HypA/HybF"/>
</dbReference>
<keyword evidence="2 4" id="KW-0479">Metal-binding</keyword>
<dbReference type="Pfam" id="PF01155">
    <property type="entry name" value="HypA"/>
    <property type="match status" value="1"/>
</dbReference>
<evidence type="ECO:0000313" key="5">
    <source>
        <dbReference type="EMBL" id="ATB35197.1"/>
    </source>
</evidence>
<keyword evidence="1 4" id="KW-0533">Nickel</keyword>
<keyword evidence="3 4" id="KW-0862">Zinc</keyword>
<feature type="binding site" evidence="4">
    <location>
        <position position="92"/>
    </location>
    <ligand>
        <name>Zn(2+)</name>
        <dbReference type="ChEBI" id="CHEBI:29105"/>
    </ligand>
</feature>
<evidence type="ECO:0000256" key="3">
    <source>
        <dbReference type="ARBA" id="ARBA00022833"/>
    </source>
</evidence>
<name>A0A250IVG3_9BACT</name>
<gene>
    <name evidence="4" type="primary">hypA</name>
    <name evidence="5" type="ORF">CYFUS_000609</name>
</gene>
<dbReference type="PIRSF" id="PIRSF004761">
    <property type="entry name" value="Hydrgn_mat_HypA"/>
    <property type="match status" value="1"/>
</dbReference>
<dbReference type="PANTHER" id="PTHR34535">
    <property type="entry name" value="HYDROGENASE MATURATION FACTOR HYPA"/>
    <property type="match status" value="1"/>
</dbReference>
<evidence type="ECO:0000256" key="1">
    <source>
        <dbReference type="ARBA" id="ARBA00022596"/>
    </source>
</evidence>
<dbReference type="HAMAP" id="MF_00213">
    <property type="entry name" value="HypA_HybF"/>
    <property type="match status" value="1"/>
</dbReference>
<dbReference type="EMBL" id="CP022098">
    <property type="protein sequence ID" value="ATB35197.1"/>
    <property type="molecule type" value="Genomic_DNA"/>
</dbReference>
<dbReference type="GO" id="GO:0051604">
    <property type="term" value="P:protein maturation"/>
    <property type="evidence" value="ECO:0007669"/>
    <property type="project" value="InterPro"/>
</dbReference>
<dbReference type="PANTHER" id="PTHR34535:SF3">
    <property type="entry name" value="HYDROGENASE MATURATION FACTOR HYPA"/>
    <property type="match status" value="1"/>
</dbReference>
<dbReference type="AlphaFoldDB" id="A0A250IVG3"/>
<dbReference type="RefSeq" id="WP_095983856.1">
    <property type="nucleotide sequence ID" value="NZ_CP022098.1"/>
</dbReference>
<dbReference type="KEGG" id="cfus:CYFUS_000609"/>
<dbReference type="Proteomes" id="UP000217257">
    <property type="component" value="Chromosome"/>
</dbReference>
<organism evidence="5 6">
    <name type="scientific">Cystobacter fuscus</name>
    <dbReference type="NCBI Taxonomy" id="43"/>
    <lineage>
        <taxon>Bacteria</taxon>
        <taxon>Pseudomonadati</taxon>
        <taxon>Myxococcota</taxon>
        <taxon>Myxococcia</taxon>
        <taxon>Myxococcales</taxon>
        <taxon>Cystobacterineae</taxon>
        <taxon>Archangiaceae</taxon>
        <taxon>Cystobacter</taxon>
    </lineage>
</organism>
<proteinExistence type="inferred from homology"/>
<accession>A0A250IVG3</accession>
<feature type="binding site" evidence="4">
    <location>
        <position position="89"/>
    </location>
    <ligand>
        <name>Zn(2+)</name>
        <dbReference type="ChEBI" id="CHEBI:29105"/>
    </ligand>
</feature>
<protein>
    <recommendedName>
        <fullName evidence="4">Hydrogenase maturation factor HypA</fullName>
    </recommendedName>
</protein>
<dbReference type="GO" id="GO:0016151">
    <property type="term" value="F:nickel cation binding"/>
    <property type="evidence" value="ECO:0007669"/>
    <property type="project" value="UniProtKB-UniRule"/>
</dbReference>
<comment type="function">
    <text evidence="4">Involved in the maturation of [NiFe] hydrogenases. Required for nickel insertion into the metal center of the hydrogenase.</text>
</comment>
<feature type="binding site" evidence="4">
    <location>
        <position position="2"/>
    </location>
    <ligand>
        <name>Ni(2+)</name>
        <dbReference type="ChEBI" id="CHEBI:49786"/>
    </ligand>
</feature>
<dbReference type="GO" id="GO:0008270">
    <property type="term" value="F:zinc ion binding"/>
    <property type="evidence" value="ECO:0007669"/>
    <property type="project" value="UniProtKB-UniRule"/>
</dbReference>